<dbReference type="RefSeq" id="WP_377498092.1">
    <property type="nucleotide sequence ID" value="NZ_JBHMDO010000034.1"/>
</dbReference>
<reference evidence="1 2" key="1">
    <citation type="submission" date="2024-09" db="EMBL/GenBank/DDBJ databases">
        <authorList>
            <person name="Sun Q."/>
            <person name="Mori K."/>
        </authorList>
    </citation>
    <scope>NUCLEOTIDE SEQUENCE [LARGE SCALE GENOMIC DNA]</scope>
    <source>
        <strain evidence="1 2">TISTR 2452</strain>
    </source>
</reference>
<accession>A0ABV5KTQ0</accession>
<comment type="caution">
    <text evidence="1">The sequence shown here is derived from an EMBL/GenBank/DDBJ whole genome shotgun (WGS) entry which is preliminary data.</text>
</comment>
<dbReference type="EMBL" id="JBHMDO010000034">
    <property type="protein sequence ID" value="MFB9328613.1"/>
    <property type="molecule type" value="Genomic_DNA"/>
</dbReference>
<evidence type="ECO:0000313" key="1">
    <source>
        <dbReference type="EMBL" id="MFB9328613.1"/>
    </source>
</evidence>
<keyword evidence="2" id="KW-1185">Reference proteome</keyword>
<sequence>MAKLPSGLRTFDAAETVRRIAQNENIEATDKLFHETNGHKHSGAPGDGPQIGTTGIANNAVTSAKLGLGAVNTAAIGNGAVTAEKISPNQLGRQQLRSGGLSGNIAKYAVVTASAGTLTGNPTAPYTLPSDPNVWQIPRDAALPAELTMKFETRYGGIEGISLGSSRGSDRSRMPKNFYIDGSTDSAWVRLYTHNGSEYEPFQYFAFAAPGDWQFIKVVVTEHREGTNPTELSCISVYTRNYGDVNVNVLDDIRPWGLNARLHGLIMMPEGNISDSGTGTVTIGNSIIVMNPASGTYFRIAGGSYSLPTWGYLYADIPVTGHGGLVTPQIGAWVDGKANYGHRNRLIIAQRSGTGNIFFNGALQARLFSTHTDADSVDGIDFRVNEGRLEYNNSGGGWKGVGIKSIQRGTAQLIYDVNTNRFNQERVLYINVVDMSKTFVNVSCTGYGWANMSGGVILNSDVTVQAQLINNYQIKLWTKPNLFYHEANVTWEVIEYA</sequence>
<dbReference type="Proteomes" id="UP001589747">
    <property type="component" value="Unassembled WGS sequence"/>
</dbReference>
<organism evidence="1 2">
    <name type="scientific">Paenibacillus aurantiacus</name>
    <dbReference type="NCBI Taxonomy" id="1936118"/>
    <lineage>
        <taxon>Bacteria</taxon>
        <taxon>Bacillati</taxon>
        <taxon>Bacillota</taxon>
        <taxon>Bacilli</taxon>
        <taxon>Bacillales</taxon>
        <taxon>Paenibacillaceae</taxon>
        <taxon>Paenibacillus</taxon>
    </lineage>
</organism>
<proteinExistence type="predicted"/>
<name>A0ABV5KTQ0_9BACL</name>
<evidence type="ECO:0000313" key="2">
    <source>
        <dbReference type="Proteomes" id="UP001589747"/>
    </source>
</evidence>
<protein>
    <recommendedName>
        <fullName evidence="3">Tail fiber protein</fullName>
    </recommendedName>
</protein>
<gene>
    <name evidence="1" type="ORF">ACFFSY_21980</name>
</gene>
<evidence type="ECO:0008006" key="3">
    <source>
        <dbReference type="Google" id="ProtNLM"/>
    </source>
</evidence>